<evidence type="ECO:0000313" key="2">
    <source>
        <dbReference type="Proteomes" id="UP000241447"/>
    </source>
</evidence>
<name>A0A2R4M953_9RHOB</name>
<geneLocation type="plasmid" evidence="2">
    <name>pcblh4d</name>
</geneLocation>
<evidence type="ECO:0000313" key="1">
    <source>
        <dbReference type="EMBL" id="AVW93589.1"/>
    </source>
</evidence>
<accession>A0A2R4M953</accession>
<protein>
    <submittedName>
        <fullName evidence="1">Plasmid replication initiator RepA</fullName>
    </submittedName>
</protein>
<dbReference type="OrthoDB" id="581589at2"/>
<dbReference type="Proteomes" id="UP000241447">
    <property type="component" value="Plasmid pCBLh4d"/>
</dbReference>
<dbReference type="AlphaFoldDB" id="A0A2R4M953"/>
<gene>
    <name evidence="1" type="ORF">DA792_21350</name>
</gene>
<dbReference type="EMBL" id="CP028476">
    <property type="protein sequence ID" value="AVW93589.1"/>
    <property type="molecule type" value="Genomic_DNA"/>
</dbReference>
<organism evidence="1 2">
    <name type="scientific">Celeribacter baekdonensis</name>
    <dbReference type="NCBI Taxonomy" id="875171"/>
    <lineage>
        <taxon>Bacteria</taxon>
        <taxon>Pseudomonadati</taxon>
        <taxon>Pseudomonadota</taxon>
        <taxon>Alphaproteobacteria</taxon>
        <taxon>Rhodobacterales</taxon>
        <taxon>Roseobacteraceae</taxon>
        <taxon>Celeribacter</taxon>
    </lineage>
</organism>
<proteinExistence type="predicted"/>
<keyword evidence="1" id="KW-0614">Plasmid</keyword>
<dbReference type="KEGG" id="cbak:DA792_21350"/>
<dbReference type="Pfam" id="PF10134">
    <property type="entry name" value="RPA"/>
    <property type="match status" value="1"/>
</dbReference>
<sequence length="350" mass="39298">MAGAVMSAGAGGLLPERYPQIDFFLCDIFDAIPKDDLATMEHPVFSLSTRPDRRILSYEHNGARIEVTPSVKGLATIHDKDILIFCISQLMAALNMGRVVSRTLTLRAHDLLVATNRETSGDSYRRLTEAFERLAGTRIKTNISTGEAEVTSGFGLIESWEIVRKTRGGRMVSVSITLSDWLFRAVMSKSVLTLSRDYFRLRKPLERRIYELARKHCGKQDHWRVSVEVLLKKSGSASPRRVFRKMIRDMIAADHLPDYEMAEETGDIIRFASRARVLEGDGPTLGPLPGAVFERARDIAPGWDVYALEADWRAYWAESGHPRLHSAEHAFLGFVKMRVAKGALGRLKPD</sequence>
<reference evidence="1 2" key="1">
    <citation type="submission" date="2018-03" db="EMBL/GenBank/DDBJ databases">
        <title>The Complete Genome of Celeribacter baekdonensis strain LH4, a Thiosulfate-Oxidizing Alphaproteobacterium Isolated from Gulf of Mexico Continental Slope Sediments.</title>
        <authorList>
            <person name="Flood B.E."/>
            <person name="Bailey J.V."/>
            <person name="Leprich D."/>
        </authorList>
    </citation>
    <scope>NUCLEOTIDE SEQUENCE [LARGE SCALE GENOMIC DNA]</scope>
    <source>
        <strain evidence="1 2">LH4</strain>
        <plasmid evidence="2">Plasmid pcblh4d</plasmid>
    </source>
</reference>
<dbReference type="InterPro" id="IPR018777">
    <property type="entry name" value="Replication_initiator_prot_A"/>
</dbReference>